<reference evidence="2" key="1">
    <citation type="submission" date="2017-01" db="EMBL/GenBank/DDBJ databases">
        <title>Genome Analysis of Deinococcus marmoris KOPRI26562.</title>
        <authorList>
            <person name="Kim J.H."/>
            <person name="Oh H.-M."/>
        </authorList>
    </citation>
    <scope>NUCLEOTIDE SEQUENCE [LARGE SCALE GENOMIC DNA]</scope>
    <source>
        <strain evidence="2">PAMC 26633</strain>
    </source>
</reference>
<gene>
    <name evidence="1" type="ORF">BSU04_44500</name>
</gene>
<evidence type="ECO:0000313" key="1">
    <source>
        <dbReference type="EMBL" id="OXC71866.1"/>
    </source>
</evidence>
<comment type="caution">
    <text evidence="1">The sequence shown here is derived from an EMBL/GenBank/DDBJ whole genome shotgun (WGS) entry which is preliminary data.</text>
</comment>
<dbReference type="EMBL" id="MTHB01000290">
    <property type="protein sequence ID" value="OXC71866.1"/>
    <property type="molecule type" value="Genomic_DNA"/>
</dbReference>
<dbReference type="Proteomes" id="UP000214720">
    <property type="component" value="Unassembled WGS sequence"/>
</dbReference>
<accession>A0A226WKZ9</accession>
<protein>
    <submittedName>
        <fullName evidence="1">Uncharacterized protein</fullName>
    </submittedName>
</protein>
<sequence>MIGVEVFADFHRGSTACKDGGGNLKVGMPFNTIMPYAR</sequence>
<name>A0A226WKZ9_CABSO</name>
<dbReference type="AlphaFoldDB" id="A0A226WKZ9"/>
<proteinExistence type="predicted"/>
<evidence type="ECO:0000313" key="2">
    <source>
        <dbReference type="Proteomes" id="UP000214720"/>
    </source>
</evidence>
<organism evidence="1 2">
    <name type="scientific">Caballeronia sordidicola</name>
    <name type="common">Burkholderia sordidicola</name>
    <dbReference type="NCBI Taxonomy" id="196367"/>
    <lineage>
        <taxon>Bacteria</taxon>
        <taxon>Pseudomonadati</taxon>
        <taxon>Pseudomonadota</taxon>
        <taxon>Betaproteobacteria</taxon>
        <taxon>Burkholderiales</taxon>
        <taxon>Burkholderiaceae</taxon>
        <taxon>Caballeronia</taxon>
    </lineage>
</organism>